<dbReference type="OrthoDB" id="9782597at2"/>
<dbReference type="PANTHER" id="PTHR36504:SF1">
    <property type="entry name" value="LIPOPOLYSACCHARIDE EXPORT SYSTEM PROTEIN LPTA"/>
    <property type="match status" value="1"/>
</dbReference>
<dbReference type="InterPro" id="IPR014340">
    <property type="entry name" value="LptA"/>
</dbReference>
<keyword evidence="7" id="KW-1185">Reference proteome</keyword>
<dbReference type="InterPro" id="IPR005653">
    <property type="entry name" value="OstA-like_N"/>
</dbReference>
<evidence type="ECO:0000256" key="4">
    <source>
        <dbReference type="SAM" id="SignalP"/>
    </source>
</evidence>
<dbReference type="GO" id="GO:0030288">
    <property type="term" value="C:outer membrane-bounded periplasmic space"/>
    <property type="evidence" value="ECO:0007669"/>
    <property type="project" value="TreeGrafter"/>
</dbReference>
<feature type="signal peptide" evidence="4">
    <location>
        <begin position="1"/>
        <end position="22"/>
    </location>
</feature>
<dbReference type="STRING" id="1122189.SAMN02745165_00854"/>
<accession>A0A1M6DYA5</accession>
<reference evidence="6 7" key="1">
    <citation type="submission" date="2016-11" db="EMBL/GenBank/DDBJ databases">
        <authorList>
            <person name="Jaros S."/>
            <person name="Januszkiewicz K."/>
            <person name="Wedrychowicz H."/>
        </authorList>
    </citation>
    <scope>NUCLEOTIDE SEQUENCE [LARGE SCALE GENOMIC DNA]</scope>
    <source>
        <strain evidence="6 7">DSM 5091</strain>
    </source>
</reference>
<dbReference type="GO" id="GO:0001530">
    <property type="term" value="F:lipopolysaccharide binding"/>
    <property type="evidence" value="ECO:0007669"/>
    <property type="project" value="InterPro"/>
</dbReference>
<protein>
    <submittedName>
        <fullName evidence="6">Lipopolysaccharide export system protein LptA</fullName>
    </submittedName>
</protein>
<dbReference type="GO" id="GO:0009279">
    <property type="term" value="C:cell outer membrane"/>
    <property type="evidence" value="ECO:0007669"/>
    <property type="project" value="TreeGrafter"/>
</dbReference>
<gene>
    <name evidence="6" type="ORF">SAMN02745165_00854</name>
</gene>
<proteinExistence type="predicted"/>
<dbReference type="AlphaFoldDB" id="A0A1M6DYA5"/>
<keyword evidence="1" id="KW-0813">Transport</keyword>
<dbReference type="Gene3D" id="2.60.450.10">
    <property type="entry name" value="Lipopolysaccharide (LPS) transport protein A like domain"/>
    <property type="match status" value="1"/>
</dbReference>
<dbReference type="Pfam" id="PF03968">
    <property type="entry name" value="LptD_N"/>
    <property type="match status" value="1"/>
</dbReference>
<sequence length="164" mass="18370">MNKLSLFICCSLLLWLSGFSFAAELPKPSSLPIEVTANQLEADQQKRQAIFTGDVVAKQGDVTLYGDKMVVYQLDGQEQVDRLEVFGHVRVVQLDRTATAERAVYRQVAETLTLYGNAEVHQGQNRVAGDEIIVYLRENRSLVKSGDSGRVKAILFPQQKQEQQ</sequence>
<feature type="chain" id="PRO_5013110512" evidence="4">
    <location>
        <begin position="23"/>
        <end position="164"/>
    </location>
</feature>
<dbReference type="RefSeq" id="WP_072905938.1">
    <property type="nucleotide sequence ID" value="NZ_FQZT01000002.1"/>
</dbReference>
<dbReference type="InterPro" id="IPR052037">
    <property type="entry name" value="LPS_export_LptA"/>
</dbReference>
<dbReference type="GO" id="GO:0015920">
    <property type="term" value="P:lipopolysaccharide transport"/>
    <property type="evidence" value="ECO:0007669"/>
    <property type="project" value="InterPro"/>
</dbReference>
<evidence type="ECO:0000313" key="7">
    <source>
        <dbReference type="Proteomes" id="UP000184171"/>
    </source>
</evidence>
<evidence type="ECO:0000256" key="3">
    <source>
        <dbReference type="ARBA" id="ARBA00022764"/>
    </source>
</evidence>
<keyword evidence="3" id="KW-0574">Periplasm</keyword>
<dbReference type="NCBIfam" id="TIGR03002">
    <property type="entry name" value="outer_YhbN_LptA"/>
    <property type="match status" value="1"/>
</dbReference>
<keyword evidence="2 4" id="KW-0732">Signal</keyword>
<dbReference type="PANTHER" id="PTHR36504">
    <property type="entry name" value="LIPOPOLYSACCHARIDE EXPORT SYSTEM PROTEIN LPTA"/>
    <property type="match status" value="1"/>
</dbReference>
<name>A0A1M6DYA5_MALRU</name>
<evidence type="ECO:0000313" key="6">
    <source>
        <dbReference type="EMBL" id="SHI78139.1"/>
    </source>
</evidence>
<dbReference type="GO" id="GO:0017089">
    <property type="term" value="F:glycolipid transfer activity"/>
    <property type="evidence" value="ECO:0007669"/>
    <property type="project" value="TreeGrafter"/>
</dbReference>
<evidence type="ECO:0000259" key="5">
    <source>
        <dbReference type="Pfam" id="PF03968"/>
    </source>
</evidence>
<evidence type="ECO:0000256" key="2">
    <source>
        <dbReference type="ARBA" id="ARBA00022729"/>
    </source>
</evidence>
<evidence type="ECO:0000256" key="1">
    <source>
        <dbReference type="ARBA" id="ARBA00022448"/>
    </source>
</evidence>
<dbReference type="Proteomes" id="UP000184171">
    <property type="component" value="Unassembled WGS sequence"/>
</dbReference>
<feature type="domain" description="Organic solvent tolerance-like N-terminal" evidence="5">
    <location>
        <begin position="34"/>
        <end position="139"/>
    </location>
</feature>
<organism evidence="6 7">
    <name type="scientific">Malonomonas rubra DSM 5091</name>
    <dbReference type="NCBI Taxonomy" id="1122189"/>
    <lineage>
        <taxon>Bacteria</taxon>
        <taxon>Pseudomonadati</taxon>
        <taxon>Thermodesulfobacteriota</taxon>
        <taxon>Desulfuromonadia</taxon>
        <taxon>Desulfuromonadales</taxon>
        <taxon>Geopsychrobacteraceae</taxon>
        <taxon>Malonomonas</taxon>
    </lineage>
</organism>
<dbReference type="EMBL" id="FQZT01000002">
    <property type="protein sequence ID" value="SHI78139.1"/>
    <property type="molecule type" value="Genomic_DNA"/>
</dbReference>